<reference evidence="1" key="1">
    <citation type="submission" date="2021-01" db="EMBL/GenBank/DDBJ databases">
        <authorList>
            <consortium name="Genoscope - CEA"/>
            <person name="William W."/>
        </authorList>
    </citation>
    <scope>NUCLEOTIDE SEQUENCE</scope>
</reference>
<dbReference type="OrthoDB" id="294792at2759"/>
<gene>
    <name evidence="1" type="ORF">PPENT_87.1.T1050095</name>
</gene>
<accession>A0A8S1WWT8</accession>
<evidence type="ECO:0000313" key="1">
    <source>
        <dbReference type="EMBL" id="CAD8193892.1"/>
    </source>
</evidence>
<protein>
    <submittedName>
        <fullName evidence="1">Uncharacterized protein</fullName>
    </submittedName>
</protein>
<dbReference type="AlphaFoldDB" id="A0A8S1WWT8"/>
<evidence type="ECO:0000313" key="2">
    <source>
        <dbReference type="Proteomes" id="UP000689195"/>
    </source>
</evidence>
<comment type="caution">
    <text evidence="1">The sequence shown here is derived from an EMBL/GenBank/DDBJ whole genome shotgun (WGS) entry which is preliminary data.</text>
</comment>
<name>A0A8S1WWT8_9CILI</name>
<organism evidence="1 2">
    <name type="scientific">Paramecium pentaurelia</name>
    <dbReference type="NCBI Taxonomy" id="43138"/>
    <lineage>
        <taxon>Eukaryota</taxon>
        <taxon>Sar</taxon>
        <taxon>Alveolata</taxon>
        <taxon>Ciliophora</taxon>
        <taxon>Intramacronucleata</taxon>
        <taxon>Oligohymenophorea</taxon>
        <taxon>Peniculida</taxon>
        <taxon>Parameciidae</taxon>
        <taxon>Paramecium</taxon>
    </lineage>
</organism>
<dbReference type="EMBL" id="CAJJDO010000105">
    <property type="protein sequence ID" value="CAD8193892.1"/>
    <property type="molecule type" value="Genomic_DNA"/>
</dbReference>
<proteinExistence type="predicted"/>
<keyword evidence="2" id="KW-1185">Reference proteome</keyword>
<sequence>MIIQKGNKIQIDNPNEELDKEILQNCKTHEAFFRSYCTFCYPSKDPEEFYCQSDQEKPINYFILDFQENKYLDNQLYNAGISSFDQFQHKDQIANLKNQQGSDPKDIAIQLGLYTQQDVEELIDRAVQENWQELQEFSVTVDFWEISQTKTFFNRAEQILEQLNLHNSIIIYPSKRAQFIKMLEINQKQASRFLASFQVIDQQAGQLKSDTIQIQRKSSLPEYADGQQKRVLNSLLKTTQYFPFCGEIVYFTDDYKELQTIASKFGKQQTPFNIYCDPKDIDKYYNVAGLSGGKVYSYFSEEKRQITHKLRAIISNNYIFTESQTNKFEMFYTDINFPIDLDYELKDPTIDNPGGCLQVILEDDNGYYVEQKIIQMNSNDDLHEPSVSLSQETLNLTDLPKE</sequence>
<dbReference type="Proteomes" id="UP000689195">
    <property type="component" value="Unassembled WGS sequence"/>
</dbReference>